<dbReference type="GO" id="GO:0015035">
    <property type="term" value="F:protein-disulfide reductase activity"/>
    <property type="evidence" value="ECO:0007669"/>
    <property type="project" value="UniProtKB-UniRule"/>
</dbReference>
<keyword evidence="5" id="KW-0997">Cell inner membrane</keyword>
<keyword evidence="4 14" id="KW-1003">Cell membrane</keyword>
<evidence type="ECO:0000256" key="3">
    <source>
        <dbReference type="ARBA" id="ARBA00022448"/>
    </source>
</evidence>
<evidence type="ECO:0000256" key="14">
    <source>
        <dbReference type="HAMAP-Rule" id="MF_00286"/>
    </source>
</evidence>
<dbReference type="InterPro" id="IPR022920">
    <property type="entry name" value="Disulphide_bond_form_DsbB"/>
</dbReference>
<dbReference type="EMBL" id="PNCG01000003">
    <property type="protein sequence ID" value="TMP88001.1"/>
    <property type="molecule type" value="Genomic_DNA"/>
</dbReference>
<dbReference type="Proteomes" id="UP000033664">
    <property type="component" value="Unassembled WGS sequence"/>
</dbReference>
<reference evidence="19" key="3">
    <citation type="submission" date="2019-06" db="EMBL/GenBank/DDBJ databases">
        <title>Co-occurence of chitin degradation, pigmentation and bioactivity in marine Pseudoalteromonas.</title>
        <authorList>
            <person name="Sonnenschein E.C."/>
            <person name="Bech P.K."/>
        </authorList>
    </citation>
    <scope>NUCLEOTIDE SEQUENCE [LARGE SCALE GENOMIC DNA]</scope>
    <source>
        <strain evidence="19">S2897</strain>
    </source>
</reference>
<feature type="transmembrane region" description="Helical" evidence="15">
    <location>
        <begin position="12"/>
        <end position="32"/>
    </location>
</feature>
<dbReference type="GO" id="GO:0009055">
    <property type="term" value="F:electron transfer activity"/>
    <property type="evidence" value="ECO:0007669"/>
    <property type="project" value="UniProtKB-UniRule"/>
</dbReference>
<protein>
    <recommendedName>
        <fullName evidence="14">Disulfide bond formation protein B</fullName>
    </recommendedName>
    <alternativeName>
        <fullName evidence="14">Disulfide oxidoreductase</fullName>
    </alternativeName>
</protein>
<comment type="subcellular location">
    <subcellularLocation>
        <location evidence="1">Cell inner membrane</location>
        <topology evidence="1">Multi-pass membrane protein</topology>
    </subcellularLocation>
    <subcellularLocation>
        <location evidence="14">Cell membrane</location>
        <topology evidence="14">Multi-pass membrane protein</topology>
    </subcellularLocation>
</comment>
<evidence type="ECO:0000256" key="7">
    <source>
        <dbReference type="ARBA" id="ARBA00022982"/>
    </source>
</evidence>
<evidence type="ECO:0000256" key="12">
    <source>
        <dbReference type="ARBA" id="ARBA00023186"/>
    </source>
</evidence>
<evidence type="ECO:0000256" key="10">
    <source>
        <dbReference type="ARBA" id="ARBA00023136"/>
    </source>
</evidence>
<evidence type="ECO:0000256" key="2">
    <source>
        <dbReference type="ARBA" id="ARBA00008823"/>
    </source>
</evidence>
<gene>
    <name evidence="14" type="primary">dsbB</name>
    <name evidence="17" type="ORF">CWC05_04945</name>
    <name evidence="16" type="ORF">TW72_16415</name>
</gene>
<feature type="topological domain" description="Cytoplasmic" evidence="14">
    <location>
        <begin position="165"/>
        <end position="173"/>
    </location>
</feature>
<dbReference type="PANTHER" id="PTHR36570">
    <property type="entry name" value="DISULFIDE BOND FORMATION PROTEIN B"/>
    <property type="match status" value="1"/>
</dbReference>
<dbReference type="NCBIfam" id="NF002485">
    <property type="entry name" value="PRK01749.1"/>
    <property type="match status" value="1"/>
</dbReference>
<dbReference type="RefSeq" id="WP_022945073.1">
    <property type="nucleotide sequence ID" value="NZ_DJHQ01000044.1"/>
</dbReference>
<keyword evidence="6 14" id="KW-0812">Transmembrane</keyword>
<dbReference type="Pfam" id="PF02600">
    <property type="entry name" value="DsbB"/>
    <property type="match status" value="1"/>
</dbReference>
<evidence type="ECO:0000313" key="18">
    <source>
        <dbReference type="Proteomes" id="UP000033664"/>
    </source>
</evidence>
<dbReference type="eggNOG" id="COG1495">
    <property type="taxonomic scope" value="Bacteria"/>
</dbReference>
<reference evidence="17" key="4">
    <citation type="submission" date="2019-09" db="EMBL/GenBank/DDBJ databases">
        <title>Co-occurence of chitin degradation, pigmentation and bioactivity in marine Pseudoalteromonas.</title>
        <authorList>
            <person name="Sonnenschein E.C."/>
            <person name="Bech P.K."/>
        </authorList>
    </citation>
    <scope>NUCLEOTIDE SEQUENCE</scope>
    <source>
        <strain evidence="17">S2897</strain>
    </source>
</reference>
<feature type="transmembrane region" description="Helical" evidence="15">
    <location>
        <begin position="69"/>
        <end position="88"/>
    </location>
</feature>
<keyword evidence="18" id="KW-1185">Reference proteome</keyword>
<organism evidence="16 18">
    <name type="scientific">Pseudoalteromonas ruthenica</name>
    <dbReference type="NCBI Taxonomy" id="151081"/>
    <lineage>
        <taxon>Bacteria</taxon>
        <taxon>Pseudomonadati</taxon>
        <taxon>Pseudomonadota</taxon>
        <taxon>Gammaproteobacteria</taxon>
        <taxon>Alteromonadales</taxon>
        <taxon>Pseudoalteromonadaceae</taxon>
        <taxon>Pseudoalteromonas</taxon>
    </lineage>
</organism>
<evidence type="ECO:0000256" key="6">
    <source>
        <dbReference type="ARBA" id="ARBA00022692"/>
    </source>
</evidence>
<feature type="transmembrane region" description="Helical" evidence="15">
    <location>
        <begin position="44"/>
        <end position="62"/>
    </location>
</feature>
<keyword evidence="9 14" id="KW-0560">Oxidoreductase</keyword>
<keyword evidence="3 14" id="KW-0813">Transport</keyword>
<proteinExistence type="inferred from homology"/>
<dbReference type="InterPro" id="IPR023380">
    <property type="entry name" value="DsbB-like_sf"/>
</dbReference>
<evidence type="ECO:0000256" key="4">
    <source>
        <dbReference type="ARBA" id="ARBA00022475"/>
    </source>
</evidence>
<dbReference type="SUPFAM" id="SSF158442">
    <property type="entry name" value="DsbB-like"/>
    <property type="match status" value="1"/>
</dbReference>
<feature type="topological domain" description="Periplasmic" evidence="14">
    <location>
        <begin position="31"/>
        <end position="48"/>
    </location>
</feature>
<dbReference type="GeneID" id="58230086"/>
<dbReference type="InterPro" id="IPR050183">
    <property type="entry name" value="DsbB"/>
</dbReference>
<feature type="disulfide bond" description="Redox-active" evidence="14">
    <location>
        <begin position="40"/>
        <end position="43"/>
    </location>
</feature>
<dbReference type="EMBL" id="JXXZ01000015">
    <property type="protein sequence ID" value="KJY96797.1"/>
    <property type="molecule type" value="Genomic_DNA"/>
</dbReference>
<evidence type="ECO:0000313" key="17">
    <source>
        <dbReference type="EMBL" id="TMP88001.1"/>
    </source>
</evidence>
<dbReference type="Proteomes" id="UP000305874">
    <property type="component" value="Unassembled WGS sequence"/>
</dbReference>
<evidence type="ECO:0000256" key="1">
    <source>
        <dbReference type="ARBA" id="ARBA00004429"/>
    </source>
</evidence>
<evidence type="ECO:0000256" key="9">
    <source>
        <dbReference type="ARBA" id="ARBA00023002"/>
    </source>
</evidence>
<dbReference type="InterPro" id="IPR003752">
    <property type="entry name" value="DiS_bond_form_DsbB/BdbC"/>
</dbReference>
<name>A0A0F4PN02_9GAMM</name>
<dbReference type="GO" id="GO:0006457">
    <property type="term" value="P:protein folding"/>
    <property type="evidence" value="ECO:0007669"/>
    <property type="project" value="InterPro"/>
</dbReference>
<dbReference type="Gene3D" id="1.20.1550.10">
    <property type="entry name" value="DsbB-like"/>
    <property type="match status" value="1"/>
</dbReference>
<keyword evidence="12 14" id="KW-0143">Chaperone</keyword>
<comment type="function">
    <text evidence="14">Required for disulfide bond formation in some periplasmic proteins. Acts by oxidizing the DsbA protein.</text>
</comment>
<sequence length="173" mass="19453">MSWLGKLSHQRAPWVLLAVIATVFEATALYFQYAMDLAPCIMCIYQRTAVLGVLFAALLGCINPQNMYLRLVALASWLVASIWGFLLAKEHIMMQTTTDPFAFVCEFEPNFPSFMPLHEWLPSFFAATGDCGNIDWQFMGLSMPGWMQVIFAVMAVVAIIITLSSFFYKPKAS</sequence>
<evidence type="ECO:0000313" key="16">
    <source>
        <dbReference type="EMBL" id="KJY96797.1"/>
    </source>
</evidence>
<evidence type="ECO:0000256" key="5">
    <source>
        <dbReference type="ARBA" id="ARBA00022519"/>
    </source>
</evidence>
<feature type="topological domain" description="Cytoplasmic" evidence="14">
    <location>
        <begin position="1"/>
        <end position="13"/>
    </location>
</feature>
<evidence type="ECO:0000256" key="8">
    <source>
        <dbReference type="ARBA" id="ARBA00022989"/>
    </source>
</evidence>
<dbReference type="AlphaFoldDB" id="A0A0F4PN02"/>
<evidence type="ECO:0000256" key="15">
    <source>
        <dbReference type="SAM" id="Phobius"/>
    </source>
</evidence>
<dbReference type="HAMAP" id="MF_00286">
    <property type="entry name" value="DsbB"/>
    <property type="match status" value="1"/>
</dbReference>
<keyword evidence="13 14" id="KW-0676">Redox-active center</keyword>
<comment type="caution">
    <text evidence="16">The sequence shown here is derived from an EMBL/GenBank/DDBJ whole genome shotgun (WGS) entry which is preliminary data.</text>
</comment>
<reference evidence="17 19" key="2">
    <citation type="submission" date="2017-12" db="EMBL/GenBank/DDBJ databases">
        <authorList>
            <person name="Paulsen S."/>
            <person name="Gram L.K."/>
        </authorList>
    </citation>
    <scope>NUCLEOTIDE SEQUENCE [LARGE SCALE GENOMIC DNA]</scope>
    <source>
        <strain evidence="17 19">S2897</strain>
    </source>
</reference>
<comment type="similarity">
    <text evidence="2 14">Belongs to the DsbB family.</text>
</comment>
<feature type="transmembrane region" description="Helical" evidence="15">
    <location>
        <begin position="146"/>
        <end position="168"/>
    </location>
</feature>
<dbReference type="PATRIC" id="fig|151081.8.peg.2605"/>
<keyword evidence="8 14" id="KW-1133">Transmembrane helix</keyword>
<keyword evidence="11 14" id="KW-1015">Disulfide bond</keyword>
<dbReference type="PANTHER" id="PTHR36570:SF2">
    <property type="entry name" value="DISULFIDE BOND FORMATION PROTEIN B"/>
    <property type="match status" value="1"/>
</dbReference>
<evidence type="ECO:0000313" key="19">
    <source>
        <dbReference type="Proteomes" id="UP000305874"/>
    </source>
</evidence>
<dbReference type="STRING" id="151081.TW72_16415"/>
<reference evidence="16 18" key="1">
    <citation type="journal article" date="2015" name="BMC Genomics">
        <title>Genome mining reveals unlocked bioactive potential of marine Gram-negative bacteria.</title>
        <authorList>
            <person name="Machado H."/>
            <person name="Sonnenschein E.C."/>
            <person name="Melchiorsen J."/>
            <person name="Gram L."/>
        </authorList>
    </citation>
    <scope>NUCLEOTIDE SEQUENCE [LARGE SCALE GENOMIC DNA]</scope>
    <source>
        <strain evidence="16 18">S3137</strain>
    </source>
</reference>
<accession>A0A0F4PN02</accession>
<dbReference type="OrthoDB" id="3711263at2"/>
<keyword evidence="7 14" id="KW-0249">Electron transport</keyword>
<evidence type="ECO:0000256" key="13">
    <source>
        <dbReference type="ARBA" id="ARBA00023284"/>
    </source>
</evidence>
<keyword evidence="10 14" id="KW-0472">Membrane</keyword>
<comment type="caution">
    <text evidence="14">Lacks conserved residue(s) required for the propagation of feature annotation.</text>
</comment>
<dbReference type="GO" id="GO:0005886">
    <property type="term" value="C:plasma membrane"/>
    <property type="evidence" value="ECO:0007669"/>
    <property type="project" value="UniProtKB-SubCell"/>
</dbReference>
<feature type="disulfide bond" description="Redox-active" evidence="14">
    <location>
        <begin position="105"/>
        <end position="131"/>
    </location>
</feature>
<evidence type="ECO:0000256" key="11">
    <source>
        <dbReference type="ARBA" id="ARBA00023157"/>
    </source>
</evidence>